<organism evidence="1 2">
    <name type="scientific">Phaeocystidibacter luteus</name>
    <dbReference type="NCBI Taxonomy" id="911197"/>
    <lineage>
        <taxon>Bacteria</taxon>
        <taxon>Pseudomonadati</taxon>
        <taxon>Bacteroidota</taxon>
        <taxon>Flavobacteriia</taxon>
        <taxon>Flavobacteriales</taxon>
        <taxon>Phaeocystidibacteraceae</taxon>
        <taxon>Phaeocystidibacter</taxon>
    </lineage>
</organism>
<evidence type="ECO:0000313" key="1">
    <source>
        <dbReference type="EMBL" id="KAB2814007.1"/>
    </source>
</evidence>
<dbReference type="Gene3D" id="3.90.550.10">
    <property type="entry name" value="Spore Coat Polysaccharide Biosynthesis Protein SpsA, Chain A"/>
    <property type="match status" value="1"/>
</dbReference>
<dbReference type="EMBL" id="WBVO01000002">
    <property type="protein sequence ID" value="KAB2814007.1"/>
    <property type="molecule type" value="Genomic_DNA"/>
</dbReference>
<dbReference type="OrthoDB" id="9815923at2"/>
<dbReference type="InterPro" id="IPR029044">
    <property type="entry name" value="Nucleotide-diphossugar_trans"/>
</dbReference>
<comment type="caution">
    <text evidence="1">The sequence shown here is derived from an EMBL/GenBank/DDBJ whole genome shotgun (WGS) entry which is preliminary data.</text>
</comment>
<evidence type="ECO:0008006" key="3">
    <source>
        <dbReference type="Google" id="ProtNLM"/>
    </source>
</evidence>
<accession>A0A6N6RJS8</accession>
<keyword evidence="2" id="KW-1185">Reference proteome</keyword>
<name>A0A6N6RJS8_9FLAO</name>
<protein>
    <recommendedName>
        <fullName evidence="3">Glycosyltransferase</fullName>
    </recommendedName>
</protein>
<sequence length="321" mass="38391">MVVSGFTFVRNADKLYIPVKESIESVLPLCDEFVIALGDNDASDRTEEIIRSIDSDKIKIVRTVWDKDGKYLKNTEYAHQTDIAKQNCSGDWLLYIQCDEAIHEKDHPEIREALEKYVDDPQVEGFLFNYNHFWGDYDHVHRSHGWYKHEIRIIRNKPEIHSWKDAQSFRVFDKFEEDTYEEYMRTEGTRKLRVIPLDAYIYHYGHARPPRVMSNKRKQTFGTFHGKKKGERLLKNMPDEFDYGPLNRIPKFKGTHPAVMEEWMKDFHWKEKLQYSGSPNKYRQKHKHEKTKYRLVSFIENTFNGGNPLWSFQNFELLKKK</sequence>
<dbReference type="AlphaFoldDB" id="A0A6N6RJS8"/>
<gene>
    <name evidence="1" type="ORF">F8C67_04830</name>
</gene>
<evidence type="ECO:0000313" key="2">
    <source>
        <dbReference type="Proteomes" id="UP000468650"/>
    </source>
</evidence>
<reference evidence="1 2" key="1">
    <citation type="submission" date="2019-09" db="EMBL/GenBank/DDBJ databases">
        <title>Genomes of family Cryomorphaceae.</title>
        <authorList>
            <person name="Bowman J.P."/>
        </authorList>
    </citation>
    <scope>NUCLEOTIDE SEQUENCE [LARGE SCALE GENOMIC DNA]</scope>
    <source>
        <strain evidence="1 2">LMG 25704</strain>
    </source>
</reference>
<dbReference type="SUPFAM" id="SSF53448">
    <property type="entry name" value="Nucleotide-diphospho-sugar transferases"/>
    <property type="match status" value="1"/>
</dbReference>
<dbReference type="RefSeq" id="WP_151666675.1">
    <property type="nucleotide sequence ID" value="NZ_WBVO01000002.1"/>
</dbReference>
<dbReference type="Proteomes" id="UP000468650">
    <property type="component" value="Unassembled WGS sequence"/>
</dbReference>
<proteinExistence type="predicted"/>